<evidence type="ECO:0000313" key="2">
    <source>
        <dbReference type="EMBL" id="KFO07992.1"/>
    </source>
</evidence>
<sequence>VARALRDHSSFLQVMIRGFLPGSLICHGDVVFQHPAPTSLEVLEALVLSVGPNKALAGSDFQVDPYSLAVGEDTLEPPPPEPGFPEYGVAIMVICGLCIITAPIVLLVCLRTKRLGWRDMVVLWDRRDPEAGTQTLEMDNQGFW</sequence>
<evidence type="ECO:0000256" key="1">
    <source>
        <dbReference type="SAM" id="Phobius"/>
    </source>
</evidence>
<dbReference type="Proteomes" id="UP000053309">
    <property type="component" value="Unassembled WGS sequence"/>
</dbReference>
<dbReference type="EMBL" id="KL480991">
    <property type="protein sequence ID" value="KFO07992.1"/>
    <property type="molecule type" value="Genomic_DNA"/>
</dbReference>
<accession>A0A087V5V0</accession>
<proteinExistence type="predicted"/>
<feature type="transmembrane region" description="Helical" evidence="1">
    <location>
        <begin position="87"/>
        <end position="110"/>
    </location>
</feature>
<keyword evidence="3" id="KW-1185">Reference proteome</keyword>
<feature type="non-terminal residue" evidence="2">
    <location>
        <position position="1"/>
    </location>
</feature>
<gene>
    <name evidence="2" type="ORF">N312_12248</name>
</gene>
<keyword evidence="1" id="KW-0472">Membrane</keyword>
<keyword evidence="1" id="KW-1133">Transmembrane helix</keyword>
<keyword evidence="1" id="KW-0812">Transmembrane</keyword>
<evidence type="ECO:0000313" key="3">
    <source>
        <dbReference type="Proteomes" id="UP000053309"/>
    </source>
</evidence>
<organism evidence="2 3">
    <name type="scientific">Balearica regulorum gibbericeps</name>
    <name type="common">East African grey crowned-crane</name>
    <dbReference type="NCBI Taxonomy" id="100784"/>
    <lineage>
        <taxon>Eukaryota</taxon>
        <taxon>Metazoa</taxon>
        <taxon>Chordata</taxon>
        <taxon>Craniata</taxon>
        <taxon>Vertebrata</taxon>
        <taxon>Euteleostomi</taxon>
        <taxon>Archelosauria</taxon>
        <taxon>Archosauria</taxon>
        <taxon>Dinosauria</taxon>
        <taxon>Saurischia</taxon>
        <taxon>Theropoda</taxon>
        <taxon>Coelurosauria</taxon>
        <taxon>Aves</taxon>
        <taxon>Neognathae</taxon>
        <taxon>Neoaves</taxon>
        <taxon>Gruiformes</taxon>
        <taxon>Gruidae</taxon>
        <taxon>Balearica</taxon>
    </lineage>
</organism>
<feature type="non-terminal residue" evidence="2">
    <location>
        <position position="144"/>
    </location>
</feature>
<name>A0A087V5V0_BALRE</name>
<reference evidence="2 3" key="1">
    <citation type="submission" date="2014-04" db="EMBL/GenBank/DDBJ databases">
        <title>Genome evolution of avian class.</title>
        <authorList>
            <person name="Zhang G."/>
            <person name="Li C."/>
        </authorList>
    </citation>
    <scope>NUCLEOTIDE SEQUENCE [LARGE SCALE GENOMIC DNA]</scope>
    <source>
        <strain evidence="2">BGI_N312</strain>
    </source>
</reference>
<protein>
    <submittedName>
        <fullName evidence="2">Uncharacterized protein</fullName>
    </submittedName>
</protein>
<dbReference type="AlphaFoldDB" id="A0A087V5V0"/>